<evidence type="ECO:0000313" key="2">
    <source>
        <dbReference type="EMBL" id="RSH80432.1"/>
    </source>
</evidence>
<proteinExistence type="predicted"/>
<dbReference type="PROSITE" id="PS50280">
    <property type="entry name" value="SET"/>
    <property type="match status" value="1"/>
</dbReference>
<comment type="caution">
    <text evidence="2">The sequence shown here is derived from an EMBL/GenBank/DDBJ whole genome shotgun (WGS) entry which is preliminary data.</text>
</comment>
<gene>
    <name evidence="2" type="ORF">EHS24_009010</name>
</gene>
<dbReference type="Gene3D" id="3.90.1410.10">
    <property type="entry name" value="set domain protein methyltransferase, domain 1"/>
    <property type="match status" value="1"/>
</dbReference>
<protein>
    <recommendedName>
        <fullName evidence="1">SET domain-containing protein</fullName>
    </recommendedName>
</protein>
<dbReference type="AlphaFoldDB" id="A0A427XNU2"/>
<organism evidence="2 3">
    <name type="scientific">Apiotrichum porosum</name>
    <dbReference type="NCBI Taxonomy" id="105984"/>
    <lineage>
        <taxon>Eukaryota</taxon>
        <taxon>Fungi</taxon>
        <taxon>Dikarya</taxon>
        <taxon>Basidiomycota</taxon>
        <taxon>Agaricomycotina</taxon>
        <taxon>Tremellomycetes</taxon>
        <taxon>Trichosporonales</taxon>
        <taxon>Trichosporonaceae</taxon>
        <taxon>Apiotrichum</taxon>
    </lineage>
</organism>
<name>A0A427XNU2_9TREE</name>
<feature type="domain" description="SET" evidence="1">
    <location>
        <begin position="30"/>
        <end position="295"/>
    </location>
</feature>
<keyword evidence="3" id="KW-1185">Reference proteome</keyword>
<dbReference type="OrthoDB" id="441812at2759"/>
<dbReference type="RefSeq" id="XP_028475379.1">
    <property type="nucleotide sequence ID" value="XM_028624307.1"/>
</dbReference>
<sequence length="540" mass="59246">MYTGLFVGQPPPSIPVLNAWLDDHNVQRVDGVEIAPMASGSGLRLVATRDLDVGETICKIPKSALLSTRTSPLPMLSRPSSTTTSHTILGLALALLHELRLGVDSDFWGYIQSLPREAVPIPTLWPLEDAGSDAQLAIPWLRGTEAERDLRRREREGVGLVHLRAFYDAALPHLPPTRLHAEPSPFDAFAYAFSLVSTRAFVVDLYHMVALCPFADILNHSANSHTSLASDDFVCHKCGQLSSCDHDVLGPNDLPARLEHVSPAEVERIEHEPDTVDMYVEWGVPAGREVMNSYGEKIGEARLLVEWGFVPGSRPAPLDSEDEEDADNQDLEDDADEHFAGDGVTWDIDEVVDESLALEWIEREEGDPEALLLFPLDASTPTTAEGFADDSALICAPSDREGVYHLNYAGQVSLRIFGALHLAETKRLGDTNSTLVSDINHLEAAWEHIQNSVDVPTLAPTLLATAKAMRALIADRLDGMNRPKLSVGDLYDLREDLAPDADLQAMALTIVINEVALLRSALERWDDLLQFAGDKDDDDE</sequence>
<dbReference type="EMBL" id="RSCE01000008">
    <property type="protein sequence ID" value="RSH80432.1"/>
    <property type="molecule type" value="Genomic_DNA"/>
</dbReference>
<dbReference type="Proteomes" id="UP000279236">
    <property type="component" value="Unassembled WGS sequence"/>
</dbReference>
<dbReference type="InterPro" id="IPR001214">
    <property type="entry name" value="SET_dom"/>
</dbReference>
<evidence type="ECO:0000313" key="3">
    <source>
        <dbReference type="Proteomes" id="UP000279236"/>
    </source>
</evidence>
<accession>A0A427XNU2</accession>
<dbReference type="SUPFAM" id="SSF82199">
    <property type="entry name" value="SET domain"/>
    <property type="match status" value="1"/>
</dbReference>
<dbReference type="GO" id="GO:0016279">
    <property type="term" value="F:protein-lysine N-methyltransferase activity"/>
    <property type="evidence" value="ECO:0007669"/>
    <property type="project" value="TreeGrafter"/>
</dbReference>
<dbReference type="InterPro" id="IPR050600">
    <property type="entry name" value="SETD3_SETD6_MTase"/>
</dbReference>
<evidence type="ECO:0000259" key="1">
    <source>
        <dbReference type="PROSITE" id="PS50280"/>
    </source>
</evidence>
<dbReference type="GeneID" id="39593553"/>
<dbReference type="PANTHER" id="PTHR13271">
    <property type="entry name" value="UNCHARACTERIZED PUTATIVE METHYLTRANSFERASE"/>
    <property type="match status" value="1"/>
</dbReference>
<dbReference type="STRING" id="105984.A0A427XNU2"/>
<dbReference type="InterPro" id="IPR046341">
    <property type="entry name" value="SET_dom_sf"/>
</dbReference>
<dbReference type="CDD" id="cd10527">
    <property type="entry name" value="SET_LSMT"/>
    <property type="match status" value="1"/>
</dbReference>
<reference evidence="2 3" key="1">
    <citation type="submission" date="2018-11" db="EMBL/GenBank/DDBJ databases">
        <title>Genome sequence of Apiotrichum porosum DSM 27194.</title>
        <authorList>
            <person name="Aliyu H."/>
            <person name="Gorte O."/>
            <person name="Ochsenreither K."/>
        </authorList>
    </citation>
    <scope>NUCLEOTIDE SEQUENCE [LARGE SCALE GENOMIC DNA]</scope>
    <source>
        <strain evidence="2 3">DSM 27194</strain>
    </source>
</reference>